<sequence>MADHMKSSLSQEHSLPLMMPIAQATDDGFAREEAGSQEIAKLYEATKSRKWKINWVARDKSAVDLRNSLHSVSGLPVSRATCLMGERARPEVPRTLGNAN</sequence>
<accession>A0AAV3YP20</accession>
<reference evidence="1 2" key="1">
    <citation type="journal article" date="2021" name="Elife">
        <title>Chloroplast acquisition without the gene transfer in kleptoplastic sea slugs, Plakobranchus ocellatus.</title>
        <authorList>
            <person name="Maeda T."/>
            <person name="Takahashi S."/>
            <person name="Yoshida T."/>
            <person name="Shimamura S."/>
            <person name="Takaki Y."/>
            <person name="Nagai Y."/>
            <person name="Toyoda A."/>
            <person name="Suzuki Y."/>
            <person name="Arimoto A."/>
            <person name="Ishii H."/>
            <person name="Satoh N."/>
            <person name="Nishiyama T."/>
            <person name="Hasebe M."/>
            <person name="Maruyama T."/>
            <person name="Minagawa J."/>
            <person name="Obokata J."/>
            <person name="Shigenobu S."/>
        </authorList>
    </citation>
    <scope>NUCLEOTIDE SEQUENCE [LARGE SCALE GENOMIC DNA]</scope>
</reference>
<proteinExistence type="predicted"/>
<dbReference type="AlphaFoldDB" id="A0AAV3YP20"/>
<gene>
    <name evidence="1" type="ORF">PoB_001068200</name>
</gene>
<keyword evidence="2" id="KW-1185">Reference proteome</keyword>
<evidence type="ECO:0000313" key="2">
    <source>
        <dbReference type="Proteomes" id="UP000735302"/>
    </source>
</evidence>
<name>A0AAV3YP20_9GAST</name>
<protein>
    <submittedName>
        <fullName evidence="1">Uncharacterized protein</fullName>
    </submittedName>
</protein>
<dbReference type="EMBL" id="BLXT01001278">
    <property type="protein sequence ID" value="GFN84176.1"/>
    <property type="molecule type" value="Genomic_DNA"/>
</dbReference>
<dbReference type="Proteomes" id="UP000735302">
    <property type="component" value="Unassembled WGS sequence"/>
</dbReference>
<evidence type="ECO:0000313" key="1">
    <source>
        <dbReference type="EMBL" id="GFN84176.1"/>
    </source>
</evidence>
<organism evidence="1 2">
    <name type="scientific">Plakobranchus ocellatus</name>
    <dbReference type="NCBI Taxonomy" id="259542"/>
    <lineage>
        <taxon>Eukaryota</taxon>
        <taxon>Metazoa</taxon>
        <taxon>Spiralia</taxon>
        <taxon>Lophotrochozoa</taxon>
        <taxon>Mollusca</taxon>
        <taxon>Gastropoda</taxon>
        <taxon>Heterobranchia</taxon>
        <taxon>Euthyneura</taxon>
        <taxon>Panpulmonata</taxon>
        <taxon>Sacoglossa</taxon>
        <taxon>Placobranchoidea</taxon>
        <taxon>Plakobranchidae</taxon>
        <taxon>Plakobranchus</taxon>
    </lineage>
</organism>
<comment type="caution">
    <text evidence="1">The sequence shown here is derived from an EMBL/GenBank/DDBJ whole genome shotgun (WGS) entry which is preliminary data.</text>
</comment>